<dbReference type="OrthoDB" id="3324896at2759"/>
<reference evidence="1" key="2">
    <citation type="submission" date="2020-11" db="EMBL/GenBank/DDBJ databases">
        <authorList>
            <consortium name="DOE Joint Genome Institute"/>
            <person name="Kuo A."/>
            <person name="Miyauchi S."/>
            <person name="Kiss E."/>
            <person name="Drula E."/>
            <person name="Kohler A."/>
            <person name="Sanchez-Garcia M."/>
            <person name="Andreopoulos B."/>
            <person name="Barry K.W."/>
            <person name="Bonito G."/>
            <person name="Buee M."/>
            <person name="Carver A."/>
            <person name="Chen C."/>
            <person name="Cichocki N."/>
            <person name="Clum A."/>
            <person name="Culley D."/>
            <person name="Crous P.W."/>
            <person name="Fauchery L."/>
            <person name="Girlanda M."/>
            <person name="Hayes R."/>
            <person name="Keri Z."/>
            <person name="Labutti K."/>
            <person name="Lipzen A."/>
            <person name="Lombard V."/>
            <person name="Magnuson J."/>
            <person name="Maillard F."/>
            <person name="Morin E."/>
            <person name="Murat C."/>
            <person name="Nolan M."/>
            <person name="Ohm R."/>
            <person name="Pangilinan J."/>
            <person name="Pereira M."/>
            <person name="Perotto S."/>
            <person name="Peter M."/>
            <person name="Riley R."/>
            <person name="Sitrit Y."/>
            <person name="Stielow B."/>
            <person name="Szollosi G."/>
            <person name="Zifcakova L."/>
            <person name="Stursova M."/>
            <person name="Spatafora J.W."/>
            <person name="Tedersoo L."/>
            <person name="Vaario L.-M."/>
            <person name="Yamada A."/>
            <person name="Yan M."/>
            <person name="Wang P."/>
            <person name="Xu J."/>
            <person name="Bruns T."/>
            <person name="Baldrian P."/>
            <person name="Vilgalys R."/>
            <person name="Henrissat B."/>
            <person name="Grigoriev I.V."/>
            <person name="Hibbett D."/>
            <person name="Nagy L.G."/>
            <person name="Martin F.M."/>
        </authorList>
    </citation>
    <scope>NUCLEOTIDE SEQUENCE</scope>
    <source>
        <strain evidence="1">UH-Tt-Lm1</strain>
    </source>
</reference>
<reference evidence="1" key="1">
    <citation type="journal article" date="2020" name="Nat. Commun.">
        <title>Large-scale genome sequencing of mycorrhizal fungi provides insights into the early evolution of symbiotic traits.</title>
        <authorList>
            <person name="Miyauchi S."/>
            <person name="Kiss E."/>
            <person name="Kuo A."/>
            <person name="Drula E."/>
            <person name="Kohler A."/>
            <person name="Sanchez-Garcia M."/>
            <person name="Morin E."/>
            <person name="Andreopoulos B."/>
            <person name="Barry K.W."/>
            <person name="Bonito G."/>
            <person name="Buee M."/>
            <person name="Carver A."/>
            <person name="Chen C."/>
            <person name="Cichocki N."/>
            <person name="Clum A."/>
            <person name="Culley D."/>
            <person name="Crous P.W."/>
            <person name="Fauchery L."/>
            <person name="Girlanda M."/>
            <person name="Hayes R.D."/>
            <person name="Keri Z."/>
            <person name="LaButti K."/>
            <person name="Lipzen A."/>
            <person name="Lombard V."/>
            <person name="Magnuson J."/>
            <person name="Maillard F."/>
            <person name="Murat C."/>
            <person name="Nolan M."/>
            <person name="Ohm R.A."/>
            <person name="Pangilinan J."/>
            <person name="Pereira M.F."/>
            <person name="Perotto S."/>
            <person name="Peter M."/>
            <person name="Pfister S."/>
            <person name="Riley R."/>
            <person name="Sitrit Y."/>
            <person name="Stielow J.B."/>
            <person name="Szollosi G."/>
            <person name="Zifcakova L."/>
            <person name="Stursova M."/>
            <person name="Spatafora J.W."/>
            <person name="Tedersoo L."/>
            <person name="Vaario L.M."/>
            <person name="Yamada A."/>
            <person name="Yan M."/>
            <person name="Wang P."/>
            <person name="Xu J."/>
            <person name="Bruns T."/>
            <person name="Baldrian P."/>
            <person name="Vilgalys R."/>
            <person name="Dunand C."/>
            <person name="Henrissat B."/>
            <person name="Grigoriev I.V."/>
            <person name="Hibbett D."/>
            <person name="Nagy L.G."/>
            <person name="Martin F.M."/>
        </authorList>
    </citation>
    <scope>NUCLEOTIDE SEQUENCE</scope>
    <source>
        <strain evidence="1">UH-Tt-Lm1</strain>
    </source>
</reference>
<accession>A0A9P6HF67</accession>
<sequence length="275" mass="31444">MTWSSPSRSSRKSISLLKLSVRGLVTCERMLWSSHGSTRSWMPPSSSTAKGTLLRFRLPAVSDPRWELNRMFGPRDTPVCTKSPPDKVDDDESLFRCQYLMRVLDSFAEELRDQTRNEQQSQPVKDPAKFRSRVLNPIIQRQRRGVADNDPDEVKKAVGIKLEDAVNFYLAQDPLDPQHCRALFRHLLYITPVRMSFACYSSRFSKAVYEKGRVNTEFLRRCRSRVQQDTSDQTLLLPFEVEVIELEGLGGLYRGLIKASATPEISSTRQEGANL</sequence>
<comment type="caution">
    <text evidence="1">The sequence shown here is derived from an EMBL/GenBank/DDBJ whole genome shotgun (WGS) entry which is preliminary data.</text>
</comment>
<proteinExistence type="predicted"/>
<evidence type="ECO:0000313" key="1">
    <source>
        <dbReference type="EMBL" id="KAF9784968.1"/>
    </source>
</evidence>
<gene>
    <name evidence="1" type="ORF">BJ322DRAFT_1060594</name>
</gene>
<dbReference type="AlphaFoldDB" id="A0A9P6HF67"/>
<organism evidence="1 2">
    <name type="scientific">Thelephora terrestris</name>
    <dbReference type="NCBI Taxonomy" id="56493"/>
    <lineage>
        <taxon>Eukaryota</taxon>
        <taxon>Fungi</taxon>
        <taxon>Dikarya</taxon>
        <taxon>Basidiomycota</taxon>
        <taxon>Agaricomycotina</taxon>
        <taxon>Agaricomycetes</taxon>
        <taxon>Thelephorales</taxon>
        <taxon>Thelephoraceae</taxon>
        <taxon>Thelephora</taxon>
    </lineage>
</organism>
<protein>
    <submittedName>
        <fullName evidence="1">Uncharacterized protein</fullName>
    </submittedName>
</protein>
<keyword evidence="2" id="KW-1185">Reference proteome</keyword>
<name>A0A9P6HF67_9AGAM</name>
<dbReference type="EMBL" id="WIUZ02000007">
    <property type="protein sequence ID" value="KAF9784968.1"/>
    <property type="molecule type" value="Genomic_DNA"/>
</dbReference>
<dbReference type="Proteomes" id="UP000736335">
    <property type="component" value="Unassembled WGS sequence"/>
</dbReference>
<evidence type="ECO:0000313" key="2">
    <source>
        <dbReference type="Proteomes" id="UP000736335"/>
    </source>
</evidence>